<evidence type="ECO:0000256" key="6">
    <source>
        <dbReference type="SAM" id="Phobius"/>
    </source>
</evidence>
<dbReference type="AlphaFoldDB" id="A0A1V9X486"/>
<reference evidence="9 10" key="1">
    <citation type="journal article" date="2017" name="Gigascience">
        <title>Draft genome of the honey bee ectoparasitic mite, Tropilaelaps mercedesae, is shaped by the parasitic life history.</title>
        <authorList>
            <person name="Dong X."/>
            <person name="Armstrong S.D."/>
            <person name="Xia D."/>
            <person name="Makepeace B.L."/>
            <person name="Darby A.C."/>
            <person name="Kadowaki T."/>
        </authorList>
    </citation>
    <scope>NUCLEOTIDE SEQUENCE [LARGE SCALE GENOMIC DNA]</scope>
    <source>
        <strain evidence="9">Wuxi-XJTLU</strain>
    </source>
</reference>
<evidence type="ECO:0000256" key="2">
    <source>
        <dbReference type="ARBA" id="ARBA00022692"/>
    </source>
</evidence>
<dbReference type="GO" id="GO:0007189">
    <property type="term" value="P:adenylate cyclase-activating G protein-coupled receptor signaling pathway"/>
    <property type="evidence" value="ECO:0007669"/>
    <property type="project" value="TreeGrafter"/>
</dbReference>
<evidence type="ECO:0000256" key="5">
    <source>
        <dbReference type="SAM" id="MobiDB-lite"/>
    </source>
</evidence>
<evidence type="ECO:0000256" key="1">
    <source>
        <dbReference type="ARBA" id="ARBA00004141"/>
    </source>
</evidence>
<evidence type="ECO:0000256" key="3">
    <source>
        <dbReference type="ARBA" id="ARBA00022989"/>
    </source>
</evidence>
<feature type="chain" id="PRO_5013026193" evidence="7">
    <location>
        <begin position="31"/>
        <end position="696"/>
    </location>
</feature>
<name>A0A1V9X486_9ACAR</name>
<evidence type="ECO:0000256" key="7">
    <source>
        <dbReference type="SAM" id="SignalP"/>
    </source>
</evidence>
<feature type="signal peptide" evidence="7">
    <location>
        <begin position="1"/>
        <end position="30"/>
    </location>
</feature>
<feature type="transmembrane region" description="Helical" evidence="6">
    <location>
        <begin position="444"/>
        <end position="463"/>
    </location>
</feature>
<dbReference type="EMBL" id="MNPL01025673">
    <property type="protein sequence ID" value="OQR68191.1"/>
    <property type="molecule type" value="Genomic_DNA"/>
</dbReference>
<dbReference type="InterPro" id="IPR000832">
    <property type="entry name" value="GPCR_2_secretin-like"/>
</dbReference>
<evidence type="ECO:0000256" key="4">
    <source>
        <dbReference type="ARBA" id="ARBA00023136"/>
    </source>
</evidence>
<accession>A0A1V9X486</accession>
<dbReference type="OrthoDB" id="1100386at2759"/>
<feature type="transmembrane region" description="Helical" evidence="6">
    <location>
        <begin position="484"/>
        <end position="505"/>
    </location>
</feature>
<organism evidence="9 10">
    <name type="scientific">Tropilaelaps mercedesae</name>
    <dbReference type="NCBI Taxonomy" id="418985"/>
    <lineage>
        <taxon>Eukaryota</taxon>
        <taxon>Metazoa</taxon>
        <taxon>Ecdysozoa</taxon>
        <taxon>Arthropoda</taxon>
        <taxon>Chelicerata</taxon>
        <taxon>Arachnida</taxon>
        <taxon>Acari</taxon>
        <taxon>Parasitiformes</taxon>
        <taxon>Mesostigmata</taxon>
        <taxon>Gamasina</taxon>
        <taxon>Dermanyssoidea</taxon>
        <taxon>Laelapidae</taxon>
        <taxon>Tropilaelaps</taxon>
    </lineage>
</organism>
<dbReference type="Pfam" id="PF00002">
    <property type="entry name" value="7tm_2"/>
    <property type="match status" value="1"/>
</dbReference>
<feature type="compositionally biased region" description="Polar residues" evidence="5">
    <location>
        <begin position="649"/>
        <end position="666"/>
    </location>
</feature>
<comment type="caution">
    <text evidence="9">The sequence shown here is derived from an EMBL/GenBank/DDBJ whole genome shotgun (WGS) entry which is preliminary data.</text>
</comment>
<feature type="compositionally biased region" description="Low complexity" evidence="5">
    <location>
        <begin position="638"/>
        <end position="648"/>
    </location>
</feature>
<dbReference type="PANTHER" id="PTHR12011">
    <property type="entry name" value="ADHESION G-PROTEIN COUPLED RECEPTOR"/>
    <property type="match status" value="1"/>
</dbReference>
<evidence type="ECO:0000313" key="10">
    <source>
        <dbReference type="Proteomes" id="UP000192247"/>
    </source>
</evidence>
<gene>
    <name evidence="9" type="ORF">BIW11_02063</name>
</gene>
<keyword evidence="4 6" id="KW-0472">Membrane</keyword>
<evidence type="ECO:0000313" key="9">
    <source>
        <dbReference type="EMBL" id="OQR68191.1"/>
    </source>
</evidence>
<comment type="subcellular location">
    <subcellularLocation>
        <location evidence="1">Membrane</location>
        <topology evidence="1">Multi-pass membrane protein</topology>
    </subcellularLocation>
</comment>
<dbReference type="InterPro" id="IPR017981">
    <property type="entry name" value="GPCR_2-like_7TM"/>
</dbReference>
<keyword evidence="7" id="KW-0732">Signal</keyword>
<keyword evidence="2 6" id="KW-0812">Transmembrane</keyword>
<feature type="transmembrane region" description="Helical" evidence="6">
    <location>
        <begin position="525"/>
        <end position="549"/>
    </location>
</feature>
<dbReference type="STRING" id="418985.A0A1V9X486"/>
<keyword evidence="3 6" id="KW-1133">Transmembrane helix</keyword>
<dbReference type="Proteomes" id="UP000192247">
    <property type="component" value="Unassembled WGS sequence"/>
</dbReference>
<dbReference type="PANTHER" id="PTHR12011:SF471">
    <property type="entry name" value="G-PROTEIN COUPLED RECEPTORS FAMILY 2 PROFILE 2 DOMAIN-CONTAINING PROTEIN"/>
    <property type="match status" value="1"/>
</dbReference>
<dbReference type="PROSITE" id="PS50261">
    <property type="entry name" value="G_PROTEIN_RECEP_F2_4"/>
    <property type="match status" value="1"/>
</dbReference>
<protein>
    <submittedName>
        <fullName evidence="9">Latrophilin-1-like</fullName>
    </submittedName>
</protein>
<dbReference type="Gene3D" id="1.20.1070.10">
    <property type="entry name" value="Rhodopsin 7-helix transmembrane proteins"/>
    <property type="match status" value="1"/>
</dbReference>
<dbReference type="GO" id="GO:0005886">
    <property type="term" value="C:plasma membrane"/>
    <property type="evidence" value="ECO:0007669"/>
    <property type="project" value="TreeGrafter"/>
</dbReference>
<sequence>MLIMRSINRVGLSLMVAAISVVSTPKPALAHGVNVSDTHVEVCRISRKVYYVSLTREGLPRKATANEARELCRHHGQTLWQLNSDRHMPADNLIAHAVLNRLRNFPRVKEAIEFNQMRMRLNIIYGEPDDDSSCKLYLAGPFTNEFYTFTYNTSNCGAENNGEDNRHWFICEDSVDKTTTITSTSHRDESFTESTRTTWEETTVTSTTTECAFNATTQRTANDIKDFIDKSSDLHDLLNGVTQRVQNSRERARSLEVWQGDMFDKVEKFVQNNTTAAKNTTKQIFEGPVHELLQRVYGPEDFGAILGFIGNISMRLASYMEHTEIKETNSSSANYRILKGIYNSSFISTVLSSTVEVSGLPQGPNTESVLTHVEFVNTTFSYVLSDNRKFATKIVDFFVTKNQTIISKDGVDVIVTFNRREQTYGFDETDYQCVYYDTNSKCSMWVGVIVHYCFLTSIFWMALEGIHTGHIMLNVFSRFYGHNIWYLGVGYVCPLLPPLSMIAIFGDRAYVQSHQLCFANRNNSAYWFFLGPLMLAVTINLIVLGIVLYRLRTVNRSPGLASASNAVSGAASRTTRSEMWRYLWGVLCMSVLLGLQWIFGILLYVMKYSGETVMFICAMLFVLLCMLQNFVRPPPPKESSSGKSTNSSQLPTGSSGDSSKAYFDSNNNRKSELSRVRANAKLSKIYTTSAPASELD</sequence>
<feature type="transmembrane region" description="Helical" evidence="6">
    <location>
        <begin position="582"/>
        <end position="606"/>
    </location>
</feature>
<evidence type="ECO:0000259" key="8">
    <source>
        <dbReference type="PROSITE" id="PS50261"/>
    </source>
</evidence>
<proteinExistence type="predicted"/>
<feature type="transmembrane region" description="Helical" evidence="6">
    <location>
        <begin position="612"/>
        <end position="631"/>
    </location>
</feature>
<feature type="region of interest" description="Disordered" evidence="5">
    <location>
        <begin position="635"/>
        <end position="675"/>
    </location>
</feature>
<dbReference type="InParanoid" id="A0A1V9X486"/>
<dbReference type="GO" id="GO:0007166">
    <property type="term" value="P:cell surface receptor signaling pathway"/>
    <property type="evidence" value="ECO:0007669"/>
    <property type="project" value="InterPro"/>
</dbReference>
<feature type="domain" description="G-protein coupled receptors family 2 profile 2" evidence="8">
    <location>
        <begin position="442"/>
        <end position="628"/>
    </location>
</feature>
<keyword evidence="10" id="KW-1185">Reference proteome</keyword>
<dbReference type="GO" id="GO:0004930">
    <property type="term" value="F:G protein-coupled receptor activity"/>
    <property type="evidence" value="ECO:0007669"/>
    <property type="project" value="InterPro"/>
</dbReference>